<proteinExistence type="predicted"/>
<gene>
    <name evidence="2" type="ORF">ACFOHL_12695</name>
</gene>
<name>A0ABV7FTJ4_9ALTE</name>
<evidence type="ECO:0000313" key="3">
    <source>
        <dbReference type="Proteomes" id="UP001595478"/>
    </source>
</evidence>
<reference evidence="3" key="1">
    <citation type="journal article" date="2019" name="Int. J. Syst. Evol. Microbiol.">
        <title>The Global Catalogue of Microorganisms (GCM) 10K type strain sequencing project: providing services to taxonomists for standard genome sequencing and annotation.</title>
        <authorList>
            <consortium name="The Broad Institute Genomics Platform"/>
            <consortium name="The Broad Institute Genome Sequencing Center for Infectious Disease"/>
            <person name="Wu L."/>
            <person name="Ma J."/>
        </authorList>
    </citation>
    <scope>NUCLEOTIDE SEQUENCE [LARGE SCALE GENOMIC DNA]</scope>
    <source>
        <strain evidence="3">KCTC 52473</strain>
    </source>
</reference>
<feature type="domain" description="SnoaL-like" evidence="1">
    <location>
        <begin position="228"/>
        <end position="339"/>
    </location>
</feature>
<comment type="caution">
    <text evidence="2">The sequence shown here is derived from an EMBL/GenBank/DDBJ whole genome shotgun (WGS) entry which is preliminary data.</text>
</comment>
<sequence>MTDCLTNKVTQTYWKSLPELLNPVGPNTQNLEGFDPEFIDIVDYIIRITHRIWEQKDFGLCKKYYADYCPVFTLGGYSDDVETVIQNTLKTVAAFPDRSLIGDNVVWRDLGEDGYYSSHRITSVMTNKGHSEFGSATGQTGRVTTIADCICKDNKIVYEWLMRDNSFLLKQLGIDIHDAAKHMLKVAPHPVFLEWMEQEKIRVRAMQASPHQWSSYVDAKWSSFAGNWIDTIFNQKQFSQLTQFYALNASVQWPGGRLSVGIPGIAGIFIQWLRGCPDAKATCDHVGVVEFDDETTDIAIRWSLTGTASMNNPTYKLYEGLDYFVLGASHLRVKNGLIINEWTVFDEVAILVNLMREHQKKLGLREEPKRD</sequence>
<organism evidence="2 3">
    <name type="scientific">Agaribacter flavus</name>
    <dbReference type="NCBI Taxonomy" id="1902781"/>
    <lineage>
        <taxon>Bacteria</taxon>
        <taxon>Pseudomonadati</taxon>
        <taxon>Pseudomonadota</taxon>
        <taxon>Gammaproteobacteria</taxon>
        <taxon>Alteromonadales</taxon>
        <taxon>Alteromonadaceae</taxon>
        <taxon>Agaribacter</taxon>
    </lineage>
</organism>
<dbReference type="InterPro" id="IPR032710">
    <property type="entry name" value="NTF2-like_dom_sf"/>
</dbReference>
<accession>A0ABV7FTJ4</accession>
<evidence type="ECO:0000259" key="1">
    <source>
        <dbReference type="Pfam" id="PF12680"/>
    </source>
</evidence>
<evidence type="ECO:0000313" key="2">
    <source>
        <dbReference type="EMBL" id="MFC3122480.1"/>
    </source>
</evidence>
<dbReference type="InterPro" id="IPR037401">
    <property type="entry name" value="SnoaL-like"/>
</dbReference>
<dbReference type="Proteomes" id="UP001595478">
    <property type="component" value="Unassembled WGS sequence"/>
</dbReference>
<keyword evidence="3" id="KW-1185">Reference proteome</keyword>
<dbReference type="Pfam" id="PF12680">
    <property type="entry name" value="SnoaL_2"/>
    <property type="match status" value="1"/>
</dbReference>
<dbReference type="SUPFAM" id="SSF54427">
    <property type="entry name" value="NTF2-like"/>
    <property type="match status" value="2"/>
</dbReference>
<dbReference type="Gene3D" id="3.10.450.50">
    <property type="match status" value="2"/>
</dbReference>
<protein>
    <submittedName>
        <fullName evidence="2">Nuclear transport factor 2 family protein</fullName>
    </submittedName>
</protein>
<dbReference type="EMBL" id="JBHRSW010000023">
    <property type="protein sequence ID" value="MFC3122480.1"/>
    <property type="molecule type" value="Genomic_DNA"/>
</dbReference>
<dbReference type="RefSeq" id="WP_376920613.1">
    <property type="nucleotide sequence ID" value="NZ_JBHRSW010000023.1"/>
</dbReference>